<reference evidence="2 3" key="1">
    <citation type="journal article" date="2015" name="Nature">
        <title>rRNA introns, odd ribosomes, and small enigmatic genomes across a large radiation of phyla.</title>
        <authorList>
            <person name="Brown C.T."/>
            <person name="Hug L.A."/>
            <person name="Thomas B.C."/>
            <person name="Sharon I."/>
            <person name="Castelle C.J."/>
            <person name="Singh A."/>
            <person name="Wilkins M.J."/>
            <person name="Williams K.H."/>
            <person name="Banfield J.F."/>
        </authorList>
    </citation>
    <scope>NUCLEOTIDE SEQUENCE [LARGE SCALE GENOMIC DNA]</scope>
</reference>
<gene>
    <name evidence="2" type="ORF">UY76_C0055G0002</name>
</gene>
<sequence length="132" mass="13499">MFKNKHKSDMPSSVSGETIIAQGVRVEGDFHSQGDVVIDGEVAGTVETQGALVVGETAKIHADVKAKSAVVAGEVVGNIFATEMLELLATSHVKGDIVTGRISVAAGAQVNGRVSMGEEGKGGKGKVDVEVL</sequence>
<name>A0A0G2AGC4_9BACT</name>
<dbReference type="AlphaFoldDB" id="A0A0G2AGC4"/>
<protein>
    <submittedName>
        <fullName evidence="2">Integral membrane protein CcmA involved in cell shape determination</fullName>
    </submittedName>
</protein>
<dbReference type="InterPro" id="IPR007607">
    <property type="entry name" value="BacA/B"/>
</dbReference>
<organism evidence="2 3">
    <name type="scientific">Candidatus Uhrbacteria bacterium GW2011_GWA2_52_8d</name>
    <dbReference type="NCBI Taxonomy" id="1618979"/>
    <lineage>
        <taxon>Bacteria</taxon>
        <taxon>Candidatus Uhriibacteriota</taxon>
    </lineage>
</organism>
<accession>A0A0G2AGC4</accession>
<evidence type="ECO:0000313" key="2">
    <source>
        <dbReference type="EMBL" id="KKW31579.1"/>
    </source>
</evidence>
<dbReference type="PANTHER" id="PTHR35024">
    <property type="entry name" value="HYPOTHETICAL CYTOSOLIC PROTEIN"/>
    <property type="match status" value="1"/>
</dbReference>
<evidence type="ECO:0000256" key="1">
    <source>
        <dbReference type="ARBA" id="ARBA00044755"/>
    </source>
</evidence>
<dbReference type="Proteomes" id="UP000034054">
    <property type="component" value="Unassembled WGS sequence"/>
</dbReference>
<proteinExistence type="inferred from homology"/>
<dbReference type="PANTHER" id="PTHR35024:SF4">
    <property type="entry name" value="POLYMER-FORMING CYTOSKELETAL PROTEIN"/>
    <property type="match status" value="1"/>
</dbReference>
<evidence type="ECO:0000313" key="3">
    <source>
        <dbReference type="Proteomes" id="UP000034054"/>
    </source>
</evidence>
<comment type="caution">
    <text evidence="2">The sequence shown here is derived from an EMBL/GenBank/DDBJ whole genome shotgun (WGS) entry which is preliminary data.</text>
</comment>
<dbReference type="Pfam" id="PF04519">
    <property type="entry name" value="Bactofilin"/>
    <property type="match status" value="1"/>
</dbReference>
<comment type="similarity">
    <text evidence="1">Belongs to the bactofilin family.</text>
</comment>
<dbReference type="EMBL" id="LCRH01000055">
    <property type="protein sequence ID" value="KKW31579.1"/>
    <property type="molecule type" value="Genomic_DNA"/>
</dbReference>